<dbReference type="InterPro" id="IPR017695">
    <property type="entry name" value="Se-dep_Mo_hydrolase_YqeB"/>
</dbReference>
<accession>A0A2M8QA11</accession>
<evidence type="ECO:0000313" key="1">
    <source>
        <dbReference type="EMBL" id="PJF46648.1"/>
    </source>
</evidence>
<evidence type="ECO:0000313" key="2">
    <source>
        <dbReference type="Proteomes" id="UP000230790"/>
    </source>
</evidence>
<dbReference type="AlphaFoldDB" id="A0A2M8QA11"/>
<proteinExistence type="predicted"/>
<protein>
    <submittedName>
        <fullName evidence="1">Molybdenum hydroxylase</fullName>
    </submittedName>
</protein>
<organism evidence="1 2">
    <name type="scientific">Candidatus Thermofonsia Clade 3 bacterium</name>
    <dbReference type="NCBI Taxonomy" id="2364212"/>
    <lineage>
        <taxon>Bacteria</taxon>
        <taxon>Bacillati</taxon>
        <taxon>Chloroflexota</taxon>
        <taxon>Candidatus Thermofontia</taxon>
        <taxon>Candidatus Thermofonsia Clade 3</taxon>
    </lineage>
</organism>
<sequence length="275" mass="29491">MAHRDIPIAIVKGAGDLGTGVAYRLWKCGFRVLCTDLEKPLVIRRTVAFASALYDGRITVEGVPCERVFYADEAIYLWQRNTLAVIADPVGRVVESLQPEVVVDAIMAKRNVGTTIHDAPCVVALGPGFVAGEDCHAVIETQRGHDLGRVIWSGSASPNTGMPGKVGGEDARRVVRAPRDGLFYGRRAIGDSVEEGEVIAQIEDAPVHAPLGGVLRGLLHDGVQVSAGLKVADIDPRGEPRYCFSISDKALAIAGGVLEAVFSMRERWQTANGKR</sequence>
<name>A0A2M8QA11_9CHLR</name>
<dbReference type="EMBL" id="PGTN01000115">
    <property type="protein sequence ID" value="PJF46648.1"/>
    <property type="molecule type" value="Genomic_DNA"/>
</dbReference>
<dbReference type="Proteomes" id="UP000230790">
    <property type="component" value="Unassembled WGS sequence"/>
</dbReference>
<comment type="caution">
    <text evidence="1">The sequence shown here is derived from an EMBL/GenBank/DDBJ whole genome shotgun (WGS) entry which is preliminary data.</text>
</comment>
<dbReference type="NCBIfam" id="TIGR03309">
    <property type="entry name" value="matur_yqeB"/>
    <property type="match status" value="1"/>
</dbReference>
<gene>
    <name evidence="1" type="ORF">CUN48_12725</name>
</gene>
<dbReference type="Gene3D" id="3.40.630.10">
    <property type="entry name" value="Zn peptidases"/>
    <property type="match status" value="1"/>
</dbReference>
<reference evidence="1 2" key="1">
    <citation type="submission" date="2017-11" db="EMBL/GenBank/DDBJ databases">
        <title>Evolution of Phototrophy in the Chloroflexi Phylum Driven by Horizontal Gene Transfer.</title>
        <authorList>
            <person name="Ward L.M."/>
            <person name="Hemp J."/>
            <person name="Shih P.M."/>
            <person name="Mcglynn S.E."/>
            <person name="Fischer W."/>
        </authorList>
    </citation>
    <scope>NUCLEOTIDE SEQUENCE [LARGE SCALE GENOMIC DNA]</scope>
    <source>
        <strain evidence="1">JP3_7</strain>
    </source>
</reference>